<dbReference type="InterPro" id="IPR038248">
    <property type="entry name" value="Dicer_dimer_sf"/>
</dbReference>
<evidence type="ECO:0000256" key="6">
    <source>
        <dbReference type="PROSITE-ProRule" id="PRU00657"/>
    </source>
</evidence>
<feature type="domain" description="Dicer dsRNA-binding fold" evidence="11">
    <location>
        <begin position="591"/>
        <end position="703"/>
    </location>
</feature>
<protein>
    <recommendedName>
        <fullName evidence="14">P-loop containing nucleoside triphosphate hydrolase protein</fullName>
    </recommendedName>
</protein>
<dbReference type="EMBL" id="JANKHO010000418">
    <property type="protein sequence ID" value="KAJ3510188.1"/>
    <property type="molecule type" value="Genomic_DNA"/>
</dbReference>
<dbReference type="GO" id="GO:0005634">
    <property type="term" value="C:nucleus"/>
    <property type="evidence" value="ECO:0007669"/>
    <property type="project" value="TreeGrafter"/>
</dbReference>
<dbReference type="InterPro" id="IPR011545">
    <property type="entry name" value="DEAD/DEAH_box_helicase_dom"/>
</dbReference>
<dbReference type="Pfam" id="PF03368">
    <property type="entry name" value="Dicer_dimer"/>
    <property type="match status" value="1"/>
</dbReference>
<dbReference type="Gene3D" id="1.10.1520.10">
    <property type="entry name" value="Ribonuclease III domain"/>
    <property type="match status" value="2"/>
</dbReference>
<dbReference type="InterPro" id="IPR000999">
    <property type="entry name" value="RNase_III_dom"/>
</dbReference>
<dbReference type="CDD" id="cd00593">
    <property type="entry name" value="RIBOc"/>
    <property type="match status" value="2"/>
</dbReference>
<proteinExistence type="inferred from homology"/>
<feature type="region of interest" description="Disordered" evidence="7">
    <location>
        <begin position="1061"/>
        <end position="1109"/>
    </location>
</feature>
<feature type="compositionally biased region" description="Basic residues" evidence="7">
    <location>
        <begin position="1476"/>
        <end position="1489"/>
    </location>
</feature>
<keyword evidence="2" id="KW-0547">Nucleotide-binding</keyword>
<feature type="compositionally biased region" description="Basic and acidic residues" evidence="7">
    <location>
        <begin position="1490"/>
        <end position="1499"/>
    </location>
</feature>
<evidence type="ECO:0000259" key="10">
    <source>
        <dbReference type="PROSITE" id="PS51194"/>
    </source>
</evidence>
<dbReference type="SMART" id="SM00487">
    <property type="entry name" value="DEXDc"/>
    <property type="match status" value="1"/>
</dbReference>
<dbReference type="InterPro" id="IPR001650">
    <property type="entry name" value="Helicase_C-like"/>
</dbReference>
<keyword evidence="6" id="KW-0694">RNA-binding</keyword>
<dbReference type="Pfam" id="PF00636">
    <property type="entry name" value="Ribonuclease_3"/>
    <property type="match status" value="2"/>
</dbReference>
<dbReference type="PROSITE" id="PS00517">
    <property type="entry name" value="RNASE_3_1"/>
    <property type="match status" value="1"/>
</dbReference>
<dbReference type="InterPro" id="IPR036389">
    <property type="entry name" value="RNase_III_sf"/>
</dbReference>
<dbReference type="GO" id="GO:0004386">
    <property type="term" value="F:helicase activity"/>
    <property type="evidence" value="ECO:0007669"/>
    <property type="project" value="UniProtKB-KW"/>
</dbReference>
<name>A0A9W8JZQ5_9AGAR</name>
<evidence type="ECO:0000259" key="8">
    <source>
        <dbReference type="PROSITE" id="PS50142"/>
    </source>
</evidence>
<evidence type="ECO:0000313" key="13">
    <source>
        <dbReference type="Proteomes" id="UP001148786"/>
    </source>
</evidence>
<sequence length="1499" mass="169325">MANDLPVHTAAPPPRIPPTRVTRGYQFEMLQESLHRNIIIALDTGSGKTHIAVLRLKHEMEREPRKLAWFVAPTIALCEQQKSVIKSQIPVSVGIVSGANEPDQWKNAALWERVLRTHRIMISTPQVFLDALRHGYILMGRDISLLVFDEAHHAADKHPYNRIMAEFYFDLPPRTEDNTAENVRPMVLGLTASPIYGGNVEKAFKTIESNLDSTIRAPRRNREELAQYVHRPIFKHVMYIRSEDAFSTNLAALSAVLKTMNIENDPYVKSLRSQLSRAGLGSPEYRRIDQKLSKVIEKESSFTHKGLRDFERAADDICNDLGPWSADWFIWQVIERAKKAANPYDNMMVTWKPTEKRYLLDILNKIVVSPVSYYPDDIADDCSNKTEVLIECLLNEKATAESLNDSYTGIIFVQRRDAVIALAELLKNHPATKGVFSIGVLLGTSDSSHRHSMMDITRNMVESQEDTIAEFKARVKNLIVSTAVAEEGIDIQECNSVIRWDPPPNMASRTQSRGRARKQRSTFTVMFEAGGQGQEDVAKWENLEKQMVAQYNDPRRDLALLDDNSPAEEVEDDELQFVVPSTGALLTLHSAVSHLDHFCAVIPNSTHVDNRPVYDLDPPEFPEGWHAFDSHLKSKPPYSGPFGSTVTLPRTLPLPERQFTVDMVYQNKTSAYRHAAYKAYKALYDAGLLNDNLLPITSVMKPELEDEVKAMLADVEKREGLAKVALSIDPWRPDEPTEDLWFCSAPLNDKAILYAREYTRTVFWGLNNSRMDWDDLDFSYLFLPIDSTVGDGWEERRAWLAREAAANPERHRHHLMVRADEFGKKFGYPTDLTFIQRHMGSGRPFKFVAWRYDPLSEDEETELREQYAKHLEEVEINYPLLAVRAYPPRTNLLIPIKPRDPGEDEPAEAPIVYLLPQHSGVVLLSEHESEYGFLLPSVLRSLSMTLTAVSLRNTLFSETRIAEVPIPLLTNAVTAPVSGERLNYQRLETLGDTVLKFVVGIQLFAEYPLWHEGYLTRKKDHAVSNVRLAKEDIKRGLYRWIIRDTMLGKKWKPQYFTTKKSVEAPPSPISPTSPSHIAPSPVPKSPAPSSSEADSPSQEKKKPKKVKAKGTQKLSTKVLADVVESLIGAAYLHGGFEFGYECIKYFDLGLKWEPLPGRIAQVLSRVEAVYSDSSAEFFFPPQLSDVERMLNYNFKHKILLIEALTHASYQSDSRTPSYERLEFLGDSVLDMIVTDYLYRAPKNYSPGHIHLRKSAVVNGHLLAYICLKTSTTLSASIPRPNASGTIEVTDDSQEIYLYKCLLHSSGKVLEDQLNAFTRFRLRRPEIEESLAEGIFPWAALTKMQAPKFFSDMIESLLGAILLDSGGSVDVVRGVVTHLGIMAILEHIVNADVDVLHPVSRLSLWAQKNGRQIEYDSRKEGGHAVCSVLVDGVKEVEVSDEWRGKPSQEEAKFTAAEKAIKAFRLRDVGVEYELLKKKKKASSKSRKKQKARAEGEAAAA</sequence>
<dbReference type="PANTHER" id="PTHR14950">
    <property type="entry name" value="DICER-RELATED"/>
    <property type="match status" value="1"/>
</dbReference>
<feature type="domain" description="Helicase ATP-binding" evidence="9">
    <location>
        <begin position="29"/>
        <end position="212"/>
    </location>
</feature>
<dbReference type="Pfam" id="PF00270">
    <property type="entry name" value="DEAD"/>
    <property type="match status" value="1"/>
</dbReference>
<evidence type="ECO:0000256" key="3">
    <source>
        <dbReference type="ARBA" id="ARBA00022801"/>
    </source>
</evidence>
<dbReference type="PANTHER" id="PTHR14950:SF37">
    <property type="entry name" value="ENDORIBONUCLEASE DICER"/>
    <property type="match status" value="1"/>
</dbReference>
<feature type="compositionally biased region" description="Low complexity" evidence="7">
    <location>
        <begin position="1087"/>
        <end position="1096"/>
    </location>
</feature>
<dbReference type="GO" id="GO:0005737">
    <property type="term" value="C:cytoplasm"/>
    <property type="evidence" value="ECO:0007669"/>
    <property type="project" value="TreeGrafter"/>
</dbReference>
<dbReference type="GO" id="GO:0030422">
    <property type="term" value="P:siRNA processing"/>
    <property type="evidence" value="ECO:0007669"/>
    <property type="project" value="TreeGrafter"/>
</dbReference>
<dbReference type="Proteomes" id="UP001148786">
    <property type="component" value="Unassembled WGS sequence"/>
</dbReference>
<evidence type="ECO:0000256" key="5">
    <source>
        <dbReference type="ARBA" id="ARBA00022840"/>
    </source>
</evidence>
<dbReference type="PROSITE" id="PS51327">
    <property type="entry name" value="DICER_DSRBF"/>
    <property type="match status" value="1"/>
</dbReference>
<evidence type="ECO:0000313" key="12">
    <source>
        <dbReference type="EMBL" id="KAJ3510188.1"/>
    </source>
</evidence>
<dbReference type="Pfam" id="PF00271">
    <property type="entry name" value="Helicase_C"/>
    <property type="match status" value="1"/>
</dbReference>
<organism evidence="12 13">
    <name type="scientific">Agrocybe chaxingu</name>
    <dbReference type="NCBI Taxonomy" id="84603"/>
    <lineage>
        <taxon>Eukaryota</taxon>
        <taxon>Fungi</taxon>
        <taxon>Dikarya</taxon>
        <taxon>Basidiomycota</taxon>
        <taxon>Agaricomycotina</taxon>
        <taxon>Agaricomycetes</taxon>
        <taxon>Agaricomycetidae</taxon>
        <taxon>Agaricales</taxon>
        <taxon>Agaricineae</taxon>
        <taxon>Strophariaceae</taxon>
        <taxon>Agrocybe</taxon>
    </lineage>
</organism>
<dbReference type="OrthoDB" id="416741at2759"/>
<dbReference type="PROSITE" id="PS51192">
    <property type="entry name" value="HELICASE_ATP_BIND_1"/>
    <property type="match status" value="1"/>
</dbReference>
<evidence type="ECO:0000256" key="7">
    <source>
        <dbReference type="SAM" id="MobiDB-lite"/>
    </source>
</evidence>
<reference evidence="12" key="1">
    <citation type="submission" date="2022-07" db="EMBL/GenBank/DDBJ databases">
        <title>Genome Sequence of Agrocybe chaxingu.</title>
        <authorList>
            <person name="Buettner E."/>
        </authorList>
    </citation>
    <scope>NUCLEOTIDE SEQUENCE</scope>
    <source>
        <strain evidence="12">MP-N11</strain>
    </source>
</reference>
<dbReference type="SUPFAM" id="SSF69065">
    <property type="entry name" value="RNase III domain-like"/>
    <property type="match status" value="2"/>
</dbReference>
<comment type="caution">
    <text evidence="12">The sequence shown here is derived from an EMBL/GenBank/DDBJ whole genome shotgun (WGS) entry which is preliminary data.</text>
</comment>
<dbReference type="Gene3D" id="3.30.160.380">
    <property type="entry name" value="Dicer dimerisation domain"/>
    <property type="match status" value="1"/>
</dbReference>
<evidence type="ECO:0000259" key="11">
    <source>
        <dbReference type="PROSITE" id="PS51327"/>
    </source>
</evidence>
<feature type="domain" description="Helicase C-terminal" evidence="10">
    <location>
        <begin position="385"/>
        <end position="559"/>
    </location>
</feature>
<keyword evidence="3" id="KW-0378">Hydrolase</keyword>
<dbReference type="SMART" id="SM00490">
    <property type="entry name" value="HELICc"/>
    <property type="match status" value="1"/>
</dbReference>
<dbReference type="InterPro" id="IPR027417">
    <property type="entry name" value="P-loop_NTPase"/>
</dbReference>
<evidence type="ECO:0000256" key="2">
    <source>
        <dbReference type="ARBA" id="ARBA00022741"/>
    </source>
</evidence>
<dbReference type="PROSITE" id="PS51194">
    <property type="entry name" value="HELICASE_CTER"/>
    <property type="match status" value="1"/>
</dbReference>
<keyword evidence="5" id="KW-0067">ATP-binding</keyword>
<feature type="region of interest" description="Disordered" evidence="7">
    <location>
        <begin position="1476"/>
        <end position="1499"/>
    </location>
</feature>
<dbReference type="InterPro" id="IPR005034">
    <property type="entry name" value="Dicer_dimerisation"/>
</dbReference>
<accession>A0A9W8JZQ5</accession>
<dbReference type="SUPFAM" id="SSF54768">
    <property type="entry name" value="dsRNA-binding domain-like"/>
    <property type="match status" value="1"/>
</dbReference>
<dbReference type="PROSITE" id="PS50142">
    <property type="entry name" value="RNASE_3_2"/>
    <property type="match status" value="2"/>
</dbReference>
<evidence type="ECO:0008006" key="14">
    <source>
        <dbReference type="Google" id="ProtNLM"/>
    </source>
</evidence>
<dbReference type="GO" id="GO:0005524">
    <property type="term" value="F:ATP binding"/>
    <property type="evidence" value="ECO:0007669"/>
    <property type="project" value="UniProtKB-KW"/>
</dbReference>
<keyword evidence="4" id="KW-0347">Helicase</keyword>
<dbReference type="CDD" id="cd18034">
    <property type="entry name" value="DEXHc_dicer"/>
    <property type="match status" value="1"/>
</dbReference>
<evidence type="ECO:0000256" key="4">
    <source>
        <dbReference type="ARBA" id="ARBA00022806"/>
    </source>
</evidence>
<dbReference type="InterPro" id="IPR014001">
    <property type="entry name" value="Helicase_ATP-bd"/>
</dbReference>
<feature type="domain" description="RNase III" evidence="8">
    <location>
        <begin position="1183"/>
        <end position="1365"/>
    </location>
</feature>
<gene>
    <name evidence="12" type="ORF">NLJ89_g4818</name>
</gene>
<dbReference type="GO" id="GO:0003723">
    <property type="term" value="F:RNA binding"/>
    <property type="evidence" value="ECO:0007669"/>
    <property type="project" value="UniProtKB-UniRule"/>
</dbReference>
<comment type="similarity">
    <text evidence="6">Belongs to the helicase family. Dicer subfamily.</text>
</comment>
<dbReference type="SUPFAM" id="SSF52540">
    <property type="entry name" value="P-loop containing nucleoside triphosphate hydrolases"/>
    <property type="match status" value="1"/>
</dbReference>
<evidence type="ECO:0000259" key="9">
    <source>
        <dbReference type="PROSITE" id="PS51192"/>
    </source>
</evidence>
<keyword evidence="13" id="KW-1185">Reference proteome</keyword>
<dbReference type="GO" id="GO:0004525">
    <property type="term" value="F:ribonuclease III activity"/>
    <property type="evidence" value="ECO:0007669"/>
    <property type="project" value="InterPro"/>
</dbReference>
<dbReference type="Gene3D" id="3.30.160.20">
    <property type="match status" value="1"/>
</dbReference>
<dbReference type="Gene3D" id="3.40.50.300">
    <property type="entry name" value="P-loop containing nucleotide triphosphate hydrolases"/>
    <property type="match status" value="2"/>
</dbReference>
<dbReference type="SMART" id="SM00535">
    <property type="entry name" value="RIBOc"/>
    <property type="match status" value="2"/>
</dbReference>
<feature type="domain" description="RNase III" evidence="8">
    <location>
        <begin position="935"/>
        <end position="1135"/>
    </location>
</feature>
<evidence type="ECO:0000256" key="1">
    <source>
        <dbReference type="ARBA" id="ARBA00022737"/>
    </source>
</evidence>
<keyword evidence="1" id="KW-0677">Repeat</keyword>